<accession>A0ABS4JFW9</accession>
<keyword evidence="9" id="KW-1185">Reference proteome</keyword>
<dbReference type="CDD" id="cd01335">
    <property type="entry name" value="Radical_SAM"/>
    <property type="match status" value="1"/>
</dbReference>
<dbReference type="RefSeq" id="WP_209860923.1">
    <property type="nucleotide sequence ID" value="NZ_JAGGLD010000002.1"/>
</dbReference>
<keyword evidence="2" id="KW-0004">4Fe-4S</keyword>
<evidence type="ECO:0000256" key="5">
    <source>
        <dbReference type="ARBA" id="ARBA00023004"/>
    </source>
</evidence>
<dbReference type="InterPro" id="IPR007197">
    <property type="entry name" value="rSAM"/>
</dbReference>
<dbReference type="InterPro" id="IPR023885">
    <property type="entry name" value="4Fe4S-binding_SPASM_dom"/>
</dbReference>
<comment type="caution">
    <text evidence="8">The sequence shown here is derived from an EMBL/GenBank/DDBJ whole genome shotgun (WGS) entry which is preliminary data.</text>
</comment>
<dbReference type="SFLD" id="SFLDG01386">
    <property type="entry name" value="main_SPASM_domain-containing"/>
    <property type="match status" value="1"/>
</dbReference>
<dbReference type="InterPro" id="IPR050377">
    <property type="entry name" value="Radical_SAM_PqqE_MftC-like"/>
</dbReference>
<evidence type="ECO:0000313" key="8">
    <source>
        <dbReference type="EMBL" id="MBP2000604.1"/>
    </source>
</evidence>
<dbReference type="PANTHER" id="PTHR11228:SF7">
    <property type="entry name" value="PQQA PEPTIDE CYCLASE"/>
    <property type="match status" value="1"/>
</dbReference>
<dbReference type="PROSITE" id="PS51918">
    <property type="entry name" value="RADICAL_SAM"/>
    <property type="match status" value="1"/>
</dbReference>
<dbReference type="SUPFAM" id="SSF102114">
    <property type="entry name" value="Radical SAM enzymes"/>
    <property type="match status" value="1"/>
</dbReference>
<dbReference type="InterPro" id="IPR034391">
    <property type="entry name" value="AdoMet-like_SPASM_containing"/>
</dbReference>
<name>A0ABS4JFW9_9BACL</name>
<reference evidence="8 9" key="1">
    <citation type="submission" date="2021-03" db="EMBL/GenBank/DDBJ databases">
        <title>Genomic Encyclopedia of Type Strains, Phase IV (KMG-IV): sequencing the most valuable type-strain genomes for metagenomic binning, comparative biology and taxonomic classification.</title>
        <authorList>
            <person name="Goeker M."/>
        </authorList>
    </citation>
    <scope>NUCLEOTIDE SEQUENCE [LARGE SCALE GENOMIC DNA]</scope>
    <source>
        <strain evidence="8 9">DSM 26806</strain>
    </source>
</reference>
<keyword evidence="3" id="KW-0949">S-adenosyl-L-methionine</keyword>
<evidence type="ECO:0000256" key="3">
    <source>
        <dbReference type="ARBA" id="ARBA00022691"/>
    </source>
</evidence>
<evidence type="ECO:0000256" key="2">
    <source>
        <dbReference type="ARBA" id="ARBA00022485"/>
    </source>
</evidence>
<dbReference type="SFLD" id="SFLDG01387">
    <property type="entry name" value="BtrN-like_SPASM_domain_contain"/>
    <property type="match status" value="1"/>
</dbReference>
<dbReference type="InterPro" id="IPR058240">
    <property type="entry name" value="rSAM_sf"/>
</dbReference>
<keyword evidence="5" id="KW-0408">Iron</keyword>
<evidence type="ECO:0000313" key="9">
    <source>
        <dbReference type="Proteomes" id="UP001519288"/>
    </source>
</evidence>
<dbReference type="SFLD" id="SFLDS00029">
    <property type="entry name" value="Radical_SAM"/>
    <property type="match status" value="2"/>
</dbReference>
<evidence type="ECO:0000256" key="6">
    <source>
        <dbReference type="ARBA" id="ARBA00023014"/>
    </source>
</evidence>
<sequence>MLTKAASVGGLSVEHIQQLSPEIKQLTLFPSEMCNYRCSFCHIWGETGWALKEPQRVIREQLDINVLKSFLDDVTANTKKLGVIITGGEPMLYKHFTELVEHLRSKKANIYLLTNGSLIKNKVQFIMENIVAMNISIDGPEEFHDSIRGKGSFKTICENIDSLIAEKRKRNKMFPFINITMVLSKYNYRSAKDFMAALRERFKDANVVLHDSKNPWMKRRDLSVNFAPLLFTTQERGLAYAAQMKEHLDCDVSPAWQGFVEESLSTDFDTDILKQDLQDLWQAEGIDTSSFVDIQQYYADIDNVFGRTKCVAPWHEMVIRRTGDVYPCVDFPDYKYGNIYEQSFKELWEGDRAVKFRDYMKTSNLMVCNRCTRLFADKESF</sequence>
<dbReference type="CDD" id="cd21109">
    <property type="entry name" value="SPASM"/>
    <property type="match status" value="1"/>
</dbReference>
<dbReference type="SFLD" id="SFLDG01067">
    <property type="entry name" value="SPASM/twitch_domain_containing"/>
    <property type="match status" value="2"/>
</dbReference>
<dbReference type="PANTHER" id="PTHR11228">
    <property type="entry name" value="RADICAL SAM DOMAIN PROTEIN"/>
    <property type="match status" value="1"/>
</dbReference>
<gene>
    <name evidence="8" type="ORF">J2Z69_001635</name>
</gene>
<protein>
    <submittedName>
        <fullName evidence="8">Radical SAM protein with 4Fe4S-binding SPASM domain</fullName>
    </submittedName>
</protein>
<comment type="cofactor">
    <cofactor evidence="1">
        <name>[4Fe-4S] cluster</name>
        <dbReference type="ChEBI" id="CHEBI:49883"/>
    </cofactor>
</comment>
<dbReference type="EMBL" id="JAGGLD010000002">
    <property type="protein sequence ID" value="MBP2000604.1"/>
    <property type="molecule type" value="Genomic_DNA"/>
</dbReference>
<evidence type="ECO:0000256" key="1">
    <source>
        <dbReference type="ARBA" id="ARBA00001966"/>
    </source>
</evidence>
<evidence type="ECO:0000256" key="4">
    <source>
        <dbReference type="ARBA" id="ARBA00022723"/>
    </source>
</evidence>
<dbReference type="NCBIfam" id="TIGR04085">
    <property type="entry name" value="rSAM_more_4Fe4S"/>
    <property type="match status" value="1"/>
</dbReference>
<proteinExistence type="predicted"/>
<keyword evidence="6" id="KW-0411">Iron-sulfur</keyword>
<dbReference type="Pfam" id="PF04055">
    <property type="entry name" value="Radical_SAM"/>
    <property type="match status" value="1"/>
</dbReference>
<dbReference type="Pfam" id="PF13186">
    <property type="entry name" value="SPASM"/>
    <property type="match status" value="1"/>
</dbReference>
<organism evidence="8 9">
    <name type="scientific">Paenibacillus shirakamiensis</name>
    <dbReference type="NCBI Taxonomy" id="1265935"/>
    <lineage>
        <taxon>Bacteria</taxon>
        <taxon>Bacillati</taxon>
        <taxon>Bacillota</taxon>
        <taxon>Bacilli</taxon>
        <taxon>Bacillales</taxon>
        <taxon>Paenibacillaceae</taxon>
        <taxon>Paenibacillus</taxon>
    </lineage>
</organism>
<evidence type="ECO:0000259" key="7">
    <source>
        <dbReference type="PROSITE" id="PS51918"/>
    </source>
</evidence>
<dbReference type="Gene3D" id="3.20.20.70">
    <property type="entry name" value="Aldolase class I"/>
    <property type="match status" value="1"/>
</dbReference>
<keyword evidence="4" id="KW-0479">Metal-binding</keyword>
<dbReference type="Proteomes" id="UP001519288">
    <property type="component" value="Unassembled WGS sequence"/>
</dbReference>
<feature type="domain" description="Radical SAM core" evidence="7">
    <location>
        <begin position="20"/>
        <end position="269"/>
    </location>
</feature>
<dbReference type="InterPro" id="IPR013785">
    <property type="entry name" value="Aldolase_TIM"/>
</dbReference>